<name>A0ABT8WPZ2_9FLAO</name>
<evidence type="ECO:0000313" key="1">
    <source>
        <dbReference type="EMBL" id="MDO5975203.1"/>
    </source>
</evidence>
<gene>
    <name evidence="1" type="ORF">Q4Q40_13480</name>
</gene>
<protein>
    <recommendedName>
        <fullName evidence="3">HEXXH motif-containing protein</fullName>
    </recommendedName>
</protein>
<reference evidence="1" key="1">
    <citation type="submission" date="2023-07" db="EMBL/GenBank/DDBJ databases">
        <title>Two novel species in the genus Flavivirga.</title>
        <authorList>
            <person name="Kwon K."/>
        </authorList>
    </citation>
    <scope>NUCLEOTIDE SEQUENCE</scope>
    <source>
        <strain evidence="1">KACC 14158</strain>
    </source>
</reference>
<comment type="caution">
    <text evidence="1">The sequence shown here is derived from an EMBL/GenBank/DDBJ whole genome shotgun (WGS) entry which is preliminary data.</text>
</comment>
<dbReference type="RefSeq" id="WP_303302376.1">
    <property type="nucleotide sequence ID" value="NZ_BAABDA010000035.1"/>
</dbReference>
<sequence>MIDQKITPPAFLSKGFEEGQKKLAEKIKFLIYKTAPDLFSYLDFNNDDTFLNPYLFTYFVCEEKSLTLEQILIKNLVAFSNENEIEVYVNKEGVIELPGIGYLQTDVTNTKLTLRTESFPDSFDLTQRGKEIKYKFEPSMFVLNREIELSFYNNPYLNYFLTGSSNADSKFEIPFFSKTYIKEIENSFILIKQHLPKYYSKLVKAVKRIVIYRHDMPFSFASLGCHGTIFLNVPKNSNEIFFSEDLIHQGGHVIFNAISETKNFMNISKETLMVNLNNNDRDTRNVFEVLHGIYTETWMNLFWNSCNEKNDFTQEMTFEMLGRFTYILTRFGYDLKGLSFENIFSSMGEELFKWFMDVYESIVNHNYKLISKYDISKQPYCFDLELFKKDNPRYI</sequence>
<accession>A0ABT8WPZ2</accession>
<evidence type="ECO:0008006" key="3">
    <source>
        <dbReference type="Google" id="ProtNLM"/>
    </source>
</evidence>
<dbReference type="EMBL" id="JAUOEL010000004">
    <property type="protein sequence ID" value="MDO5975203.1"/>
    <property type="molecule type" value="Genomic_DNA"/>
</dbReference>
<keyword evidence="2" id="KW-1185">Reference proteome</keyword>
<organism evidence="1 2">
    <name type="scientific">Flavivirga jejuensis</name>
    <dbReference type="NCBI Taxonomy" id="870487"/>
    <lineage>
        <taxon>Bacteria</taxon>
        <taxon>Pseudomonadati</taxon>
        <taxon>Bacteroidota</taxon>
        <taxon>Flavobacteriia</taxon>
        <taxon>Flavobacteriales</taxon>
        <taxon>Flavobacteriaceae</taxon>
        <taxon>Flavivirga</taxon>
    </lineage>
</organism>
<evidence type="ECO:0000313" key="2">
    <source>
        <dbReference type="Proteomes" id="UP001176806"/>
    </source>
</evidence>
<dbReference type="Proteomes" id="UP001176806">
    <property type="component" value="Unassembled WGS sequence"/>
</dbReference>
<proteinExistence type="predicted"/>